<feature type="region of interest" description="Disordered" evidence="1">
    <location>
        <begin position="1"/>
        <end position="21"/>
    </location>
</feature>
<dbReference type="Proteomes" id="UP000290289">
    <property type="component" value="Chromosome 4"/>
</dbReference>
<protein>
    <submittedName>
        <fullName evidence="2">Uncharacterized protein</fullName>
    </submittedName>
</protein>
<proteinExistence type="predicted"/>
<comment type="caution">
    <text evidence="2">The sequence shown here is derived from an EMBL/GenBank/DDBJ whole genome shotgun (WGS) entry which is preliminary data.</text>
</comment>
<feature type="compositionally biased region" description="Basic and acidic residues" evidence="1">
    <location>
        <begin position="45"/>
        <end position="63"/>
    </location>
</feature>
<gene>
    <name evidence="2" type="ORF">DVH24_026836</name>
</gene>
<keyword evidence="3" id="KW-1185">Reference proteome</keyword>
<dbReference type="AlphaFoldDB" id="A0A498K4K8"/>
<accession>A0A498K4K8</accession>
<reference evidence="2 3" key="1">
    <citation type="submission" date="2018-10" db="EMBL/GenBank/DDBJ databases">
        <title>A high-quality apple genome assembly.</title>
        <authorList>
            <person name="Hu J."/>
        </authorList>
    </citation>
    <scope>NUCLEOTIDE SEQUENCE [LARGE SCALE GENOMIC DNA]</scope>
    <source>
        <strain evidence="3">cv. HFTH1</strain>
        <tissue evidence="2">Young leaf</tissue>
    </source>
</reference>
<feature type="region of interest" description="Disordered" evidence="1">
    <location>
        <begin position="45"/>
        <end position="73"/>
    </location>
</feature>
<organism evidence="2 3">
    <name type="scientific">Malus domestica</name>
    <name type="common">Apple</name>
    <name type="synonym">Pyrus malus</name>
    <dbReference type="NCBI Taxonomy" id="3750"/>
    <lineage>
        <taxon>Eukaryota</taxon>
        <taxon>Viridiplantae</taxon>
        <taxon>Streptophyta</taxon>
        <taxon>Embryophyta</taxon>
        <taxon>Tracheophyta</taxon>
        <taxon>Spermatophyta</taxon>
        <taxon>Magnoliopsida</taxon>
        <taxon>eudicotyledons</taxon>
        <taxon>Gunneridae</taxon>
        <taxon>Pentapetalae</taxon>
        <taxon>rosids</taxon>
        <taxon>fabids</taxon>
        <taxon>Rosales</taxon>
        <taxon>Rosaceae</taxon>
        <taxon>Amygdaloideae</taxon>
        <taxon>Maleae</taxon>
        <taxon>Malus</taxon>
    </lineage>
</organism>
<evidence type="ECO:0000313" key="2">
    <source>
        <dbReference type="EMBL" id="RXI02306.1"/>
    </source>
</evidence>
<evidence type="ECO:0000256" key="1">
    <source>
        <dbReference type="SAM" id="MobiDB-lite"/>
    </source>
</evidence>
<sequence length="73" mass="8266">MSMPSAESSSGIASKEIFSSRQARFTKVGIRNRHFSIHEMPLSIIKDETGRDKRRRNGEEAKMPADGNNEEEE</sequence>
<name>A0A498K4K8_MALDO</name>
<dbReference type="EMBL" id="RDQH01000330">
    <property type="protein sequence ID" value="RXI02306.1"/>
    <property type="molecule type" value="Genomic_DNA"/>
</dbReference>
<evidence type="ECO:0000313" key="3">
    <source>
        <dbReference type="Proteomes" id="UP000290289"/>
    </source>
</evidence>